<keyword evidence="2" id="KW-1185">Reference proteome</keyword>
<accession>A0A6P2C763</accession>
<dbReference type="PANTHER" id="PTHR36221">
    <property type="entry name" value="DUF742 DOMAIN-CONTAINING PROTEIN"/>
    <property type="match status" value="1"/>
</dbReference>
<dbReference type="Proteomes" id="UP000460272">
    <property type="component" value="Unassembled WGS sequence"/>
</dbReference>
<sequence>MPSNDEWWLDAEAGPVVRPYALTGGRTRHSGEAFDLVATVTATQARVADPGSLGPEHFSVLQLVQVPVTVVDIASDVDLPLGVVRILLGDLRELGLVLIQAPISMKARQVDRNTLREVLHGLRGL</sequence>
<dbReference type="OrthoDB" id="3430520at2"/>
<dbReference type="Pfam" id="PF05331">
    <property type="entry name" value="DUF742"/>
    <property type="match status" value="1"/>
</dbReference>
<dbReference type="EMBL" id="RPFW01000001">
    <property type="protein sequence ID" value="TVZ07244.1"/>
    <property type="molecule type" value="Genomic_DNA"/>
</dbReference>
<gene>
    <name evidence="1" type="ORF">EAS64_08105</name>
</gene>
<evidence type="ECO:0000313" key="2">
    <source>
        <dbReference type="Proteomes" id="UP000460272"/>
    </source>
</evidence>
<name>A0A6P2C763_9ACTN</name>
<evidence type="ECO:0000313" key="1">
    <source>
        <dbReference type="EMBL" id="TVZ07244.1"/>
    </source>
</evidence>
<dbReference type="PANTHER" id="PTHR36221:SF1">
    <property type="entry name" value="DUF742 DOMAIN-CONTAINING PROTEIN"/>
    <property type="match status" value="1"/>
</dbReference>
<reference evidence="1 2" key="1">
    <citation type="submission" date="2018-11" db="EMBL/GenBank/DDBJ databases">
        <title>Trebonia kvetii gen.nov., sp.nov., a novel acidophilic actinobacterium, and proposal of the new actinobacterial family Treboniaceae fam. nov.</title>
        <authorList>
            <person name="Rapoport D."/>
            <person name="Sagova-Mareckova M."/>
            <person name="Sedlacek I."/>
            <person name="Provaznik J."/>
            <person name="Kralova S."/>
            <person name="Pavlinic D."/>
            <person name="Benes V."/>
            <person name="Kopecky J."/>
        </authorList>
    </citation>
    <scope>NUCLEOTIDE SEQUENCE [LARGE SCALE GENOMIC DNA]</scope>
    <source>
        <strain evidence="1 2">15Tr583</strain>
    </source>
</reference>
<protein>
    <submittedName>
        <fullName evidence="1">DUF742 domain-containing protein</fullName>
    </submittedName>
</protein>
<comment type="caution">
    <text evidence="1">The sequence shown here is derived from an EMBL/GenBank/DDBJ whole genome shotgun (WGS) entry which is preliminary data.</text>
</comment>
<organism evidence="1 2">
    <name type="scientific">Trebonia kvetii</name>
    <dbReference type="NCBI Taxonomy" id="2480626"/>
    <lineage>
        <taxon>Bacteria</taxon>
        <taxon>Bacillati</taxon>
        <taxon>Actinomycetota</taxon>
        <taxon>Actinomycetes</taxon>
        <taxon>Streptosporangiales</taxon>
        <taxon>Treboniaceae</taxon>
        <taxon>Trebonia</taxon>
    </lineage>
</organism>
<dbReference type="AlphaFoldDB" id="A0A6P2C763"/>
<dbReference type="RefSeq" id="WP_145852007.1">
    <property type="nucleotide sequence ID" value="NZ_RPFW01000001.1"/>
</dbReference>
<dbReference type="InterPro" id="IPR007995">
    <property type="entry name" value="DUF742"/>
</dbReference>
<proteinExistence type="predicted"/>